<dbReference type="OrthoDB" id="9802264at2"/>
<dbReference type="InterPro" id="IPR003593">
    <property type="entry name" value="AAA+_ATPase"/>
</dbReference>
<evidence type="ECO:0000259" key="4">
    <source>
        <dbReference type="PROSITE" id="PS50893"/>
    </source>
</evidence>
<accession>A0A1P8WF12</accession>
<proteinExistence type="predicted"/>
<evidence type="ECO:0000313" key="5">
    <source>
        <dbReference type="EMBL" id="APZ92639.1"/>
    </source>
</evidence>
<evidence type="ECO:0000256" key="1">
    <source>
        <dbReference type="ARBA" id="ARBA00022448"/>
    </source>
</evidence>
<dbReference type="InterPro" id="IPR003439">
    <property type="entry name" value="ABC_transporter-like_ATP-bd"/>
</dbReference>
<dbReference type="PANTHER" id="PTHR42781">
    <property type="entry name" value="SPERMIDINE/PUTRESCINE IMPORT ATP-BINDING PROTEIN POTA"/>
    <property type="match status" value="1"/>
</dbReference>
<dbReference type="Gene3D" id="3.40.50.300">
    <property type="entry name" value="P-loop containing nucleotide triphosphate hydrolases"/>
    <property type="match status" value="1"/>
</dbReference>
<dbReference type="PROSITE" id="PS50893">
    <property type="entry name" value="ABC_TRANSPORTER_2"/>
    <property type="match status" value="1"/>
</dbReference>
<evidence type="ECO:0000313" key="6">
    <source>
        <dbReference type="Proteomes" id="UP000187735"/>
    </source>
</evidence>
<dbReference type="SMART" id="SM00382">
    <property type="entry name" value="AAA"/>
    <property type="match status" value="1"/>
</dbReference>
<protein>
    <submittedName>
        <fullName evidence="5">Sulfate/thiosulfate import ATP-binding protein CysA</fullName>
        <ecNumber evidence="5">3.6.3.25</ecNumber>
    </submittedName>
</protein>
<dbReference type="EMBL" id="CP017641">
    <property type="protein sequence ID" value="APZ92639.1"/>
    <property type="molecule type" value="Genomic_DNA"/>
</dbReference>
<dbReference type="AlphaFoldDB" id="A0A1P8WF12"/>
<keyword evidence="1" id="KW-0813">Transport</keyword>
<keyword evidence="2" id="KW-0547">Nucleotide-binding</keyword>
<dbReference type="Pfam" id="PF00005">
    <property type="entry name" value="ABC_tran"/>
    <property type="match status" value="1"/>
</dbReference>
<dbReference type="STRING" id="1891926.Fuma_02250"/>
<evidence type="ECO:0000256" key="2">
    <source>
        <dbReference type="ARBA" id="ARBA00022741"/>
    </source>
</evidence>
<feature type="domain" description="ABC transporter" evidence="4">
    <location>
        <begin position="1"/>
        <end position="215"/>
    </location>
</feature>
<dbReference type="EC" id="3.6.3.25" evidence="5"/>
<dbReference type="PANTHER" id="PTHR42781:SF4">
    <property type="entry name" value="SPERMIDINE_PUTRESCINE IMPORT ATP-BINDING PROTEIN POTA"/>
    <property type="match status" value="1"/>
</dbReference>
<dbReference type="GO" id="GO:0016887">
    <property type="term" value="F:ATP hydrolysis activity"/>
    <property type="evidence" value="ECO:0007669"/>
    <property type="project" value="InterPro"/>
</dbReference>
<organism evidence="5 6">
    <name type="scientific">Fuerstiella marisgermanici</name>
    <dbReference type="NCBI Taxonomy" id="1891926"/>
    <lineage>
        <taxon>Bacteria</taxon>
        <taxon>Pseudomonadati</taxon>
        <taxon>Planctomycetota</taxon>
        <taxon>Planctomycetia</taxon>
        <taxon>Planctomycetales</taxon>
        <taxon>Planctomycetaceae</taxon>
        <taxon>Fuerstiella</taxon>
    </lineage>
</organism>
<dbReference type="Proteomes" id="UP000187735">
    <property type="component" value="Chromosome"/>
</dbReference>
<gene>
    <name evidence="5" type="primary">cysA</name>
    <name evidence="5" type="ORF">Fuma_02250</name>
</gene>
<dbReference type="InterPro" id="IPR027417">
    <property type="entry name" value="P-loop_NTPase"/>
</dbReference>
<sequence length="216" mass="23058">MITVADIRISAGAFSLDGVSFVIPAGECGVLMGRTGSGKTTILECVIGLRTVASGRVLIGDQDVTNLNPAVRGIGYVPQDGALFSKMSVRDHLAFALVIRKAKKAAIADRVEELADLLGISHLLDRSPAGLSGGEGQRVALGRALSFRPKALCLDEPLSALDAETREQMCDLLETVRRQTNVTMLYVTHNPAEAERLADRVFRLEGGKMLTPQDAT</sequence>
<evidence type="ECO:0000256" key="3">
    <source>
        <dbReference type="ARBA" id="ARBA00022840"/>
    </source>
</evidence>
<dbReference type="RefSeq" id="WP_077024239.1">
    <property type="nucleotide sequence ID" value="NZ_CP017641.1"/>
</dbReference>
<keyword evidence="5" id="KW-0378">Hydrolase</keyword>
<dbReference type="SUPFAM" id="SSF52540">
    <property type="entry name" value="P-loop containing nucleoside triphosphate hydrolases"/>
    <property type="match status" value="1"/>
</dbReference>
<name>A0A1P8WF12_9PLAN</name>
<dbReference type="GO" id="GO:0005524">
    <property type="term" value="F:ATP binding"/>
    <property type="evidence" value="ECO:0007669"/>
    <property type="project" value="UniProtKB-KW"/>
</dbReference>
<dbReference type="KEGG" id="fmr:Fuma_02250"/>
<reference evidence="5 6" key="1">
    <citation type="journal article" date="2016" name="Front. Microbiol.">
        <title>Fuerstia marisgermanicae gen. nov., sp. nov., an Unusual Member of the Phylum Planctomycetes from the German Wadden Sea.</title>
        <authorList>
            <person name="Kohn T."/>
            <person name="Heuer A."/>
            <person name="Jogler M."/>
            <person name="Vollmers J."/>
            <person name="Boedeker C."/>
            <person name="Bunk B."/>
            <person name="Rast P."/>
            <person name="Borchert D."/>
            <person name="Glockner I."/>
            <person name="Freese H.M."/>
            <person name="Klenk H.P."/>
            <person name="Overmann J."/>
            <person name="Kaster A.K."/>
            <person name="Rohde M."/>
            <person name="Wiegand S."/>
            <person name="Jogler C."/>
        </authorList>
    </citation>
    <scope>NUCLEOTIDE SEQUENCE [LARGE SCALE GENOMIC DNA]</scope>
    <source>
        <strain evidence="5 6">NH11</strain>
    </source>
</reference>
<dbReference type="InterPro" id="IPR050093">
    <property type="entry name" value="ABC_SmlMolc_Importer"/>
</dbReference>
<keyword evidence="6" id="KW-1185">Reference proteome</keyword>
<keyword evidence="3 5" id="KW-0067">ATP-binding</keyword>